<dbReference type="InterPro" id="IPR002052">
    <property type="entry name" value="DNA_methylase_N6_adenine_CS"/>
</dbReference>
<evidence type="ECO:0000256" key="2">
    <source>
        <dbReference type="ARBA" id="ARBA00022603"/>
    </source>
</evidence>
<dbReference type="EMBL" id="LT629780">
    <property type="protein sequence ID" value="SDU31009.1"/>
    <property type="molecule type" value="Genomic_DNA"/>
</dbReference>
<comment type="catalytic activity">
    <reaction evidence="5">
        <text>a 2'-deoxyadenosine in DNA + S-adenosyl-L-methionine = an N(6)-methyl-2'-deoxyadenosine in DNA + S-adenosyl-L-homocysteine + H(+)</text>
        <dbReference type="Rhea" id="RHEA:15197"/>
        <dbReference type="Rhea" id="RHEA-COMP:12418"/>
        <dbReference type="Rhea" id="RHEA-COMP:12419"/>
        <dbReference type="ChEBI" id="CHEBI:15378"/>
        <dbReference type="ChEBI" id="CHEBI:57856"/>
        <dbReference type="ChEBI" id="CHEBI:59789"/>
        <dbReference type="ChEBI" id="CHEBI:90615"/>
        <dbReference type="ChEBI" id="CHEBI:90616"/>
        <dbReference type="EC" id="2.1.1.72"/>
    </reaction>
</comment>
<dbReference type="PROSITE" id="PS00092">
    <property type="entry name" value="N6_MTASE"/>
    <property type="match status" value="1"/>
</dbReference>
<dbReference type="EC" id="2.1.1.72" evidence="1"/>
<dbReference type="STRING" id="1245526.SAMN05216580_2321"/>
<accession>A0A1H2HH06</accession>
<evidence type="ECO:0000313" key="8">
    <source>
        <dbReference type="Proteomes" id="UP000243063"/>
    </source>
</evidence>
<dbReference type="GO" id="GO:0009007">
    <property type="term" value="F:site-specific DNA-methyltransferase (adenine-specific) activity"/>
    <property type="evidence" value="ECO:0007669"/>
    <property type="project" value="UniProtKB-EC"/>
</dbReference>
<organism evidence="7 8">
    <name type="scientific">Geopseudomonas guangdongensis</name>
    <dbReference type="NCBI Taxonomy" id="1245526"/>
    <lineage>
        <taxon>Bacteria</taxon>
        <taxon>Pseudomonadati</taxon>
        <taxon>Pseudomonadota</taxon>
        <taxon>Gammaproteobacteria</taxon>
        <taxon>Pseudomonadales</taxon>
        <taxon>Pseudomonadaceae</taxon>
        <taxon>Geopseudomonas</taxon>
    </lineage>
</organism>
<feature type="domain" description="Type II methyltransferase M.TaqI-like" evidence="6">
    <location>
        <begin position="348"/>
        <end position="599"/>
    </location>
</feature>
<dbReference type="GO" id="GO:0032259">
    <property type="term" value="P:methylation"/>
    <property type="evidence" value="ECO:0007669"/>
    <property type="project" value="UniProtKB-KW"/>
</dbReference>
<dbReference type="InterPro" id="IPR011639">
    <property type="entry name" value="MethylTrfase_TaqI-like_dom"/>
</dbReference>
<keyword evidence="3" id="KW-0808">Transferase</keyword>
<dbReference type="InterPro" id="IPR047939">
    <property type="entry name" value="BREX_1_PglX"/>
</dbReference>
<dbReference type="RefSeq" id="WP_090214604.1">
    <property type="nucleotide sequence ID" value="NZ_LT629780.1"/>
</dbReference>
<evidence type="ECO:0000313" key="7">
    <source>
        <dbReference type="EMBL" id="SDU31009.1"/>
    </source>
</evidence>
<name>A0A1H2HH06_9GAMM</name>
<dbReference type="Gene3D" id="3.40.50.150">
    <property type="entry name" value="Vaccinia Virus protein VP39"/>
    <property type="match status" value="1"/>
</dbReference>
<dbReference type="GO" id="GO:0003676">
    <property type="term" value="F:nucleic acid binding"/>
    <property type="evidence" value="ECO:0007669"/>
    <property type="project" value="InterPro"/>
</dbReference>
<evidence type="ECO:0000259" key="6">
    <source>
        <dbReference type="Pfam" id="PF07669"/>
    </source>
</evidence>
<dbReference type="AlphaFoldDB" id="A0A1H2HH06"/>
<proteinExistence type="predicted"/>
<keyword evidence="8" id="KW-1185">Reference proteome</keyword>
<dbReference type="PANTHER" id="PTHR33841">
    <property type="entry name" value="DNA METHYLTRANSFERASE YEEA-RELATED"/>
    <property type="match status" value="1"/>
</dbReference>
<dbReference type="GO" id="GO:0006304">
    <property type="term" value="P:DNA modification"/>
    <property type="evidence" value="ECO:0007669"/>
    <property type="project" value="InterPro"/>
</dbReference>
<dbReference type="SUPFAM" id="SSF53335">
    <property type="entry name" value="S-adenosyl-L-methionine-dependent methyltransferases"/>
    <property type="match status" value="1"/>
</dbReference>
<evidence type="ECO:0000256" key="4">
    <source>
        <dbReference type="ARBA" id="ARBA00022691"/>
    </source>
</evidence>
<dbReference type="InterPro" id="IPR029063">
    <property type="entry name" value="SAM-dependent_MTases_sf"/>
</dbReference>
<dbReference type="REBASE" id="163072">
    <property type="entry name" value="Pgu2022ORF2321P"/>
</dbReference>
<gene>
    <name evidence="7" type="ORF">SAMN05216580_2321</name>
</gene>
<dbReference type="PANTHER" id="PTHR33841:SF1">
    <property type="entry name" value="DNA METHYLTRANSFERASE A"/>
    <property type="match status" value="1"/>
</dbReference>
<evidence type="ECO:0000256" key="3">
    <source>
        <dbReference type="ARBA" id="ARBA00022679"/>
    </source>
</evidence>
<evidence type="ECO:0000256" key="1">
    <source>
        <dbReference type="ARBA" id="ARBA00011900"/>
    </source>
</evidence>
<evidence type="ECO:0000256" key="5">
    <source>
        <dbReference type="ARBA" id="ARBA00047942"/>
    </source>
</evidence>
<dbReference type="OrthoDB" id="9782445at2"/>
<dbReference type="InterPro" id="IPR050953">
    <property type="entry name" value="N4_N6_ade-DNA_methylase"/>
</dbReference>
<dbReference type="NCBIfam" id="NF033452">
    <property type="entry name" value="BREX_1_MTaseX"/>
    <property type="match status" value="1"/>
</dbReference>
<reference evidence="8" key="1">
    <citation type="submission" date="2016-10" db="EMBL/GenBank/DDBJ databases">
        <authorList>
            <person name="Varghese N."/>
            <person name="Submissions S."/>
        </authorList>
    </citation>
    <scope>NUCLEOTIDE SEQUENCE [LARGE SCALE GENOMIC DNA]</scope>
    <source>
        <strain evidence="8">CCTCC 2012022</strain>
    </source>
</reference>
<keyword evidence="2 7" id="KW-0489">Methyltransferase</keyword>
<protein>
    <recommendedName>
        <fullName evidence="1">site-specific DNA-methyltransferase (adenine-specific)</fullName>
        <ecNumber evidence="1">2.1.1.72</ecNumber>
    </recommendedName>
</protein>
<sequence length="1209" mass="136267">MNRSALKKYAPQARLDFIEAVTLRARRLGLDPALPVDVAQTGDVLMIAGQPFPASIASQRTALAQRIRQQGFASVMEALAYTWFNRLVAIRFMELKGYLSHGYRVLSHPDGLQQPEILDHVQHLELPGLDRAEAIRLKTAGNQDEALYREILLAQCHELHSNMPFLFEALDDATELLLPDNLLRTDSPIARLVGDIEEGDWEQVEIIGWLYQFYISEKKDQVIGKVVKSEDIPAATQLFTPNWIVQYLVQNSLGRLWLMANPGSGLKAQMPYYIEPAEQTPDVQAQLDALIKVRMDEDGGTLNPESLTVLDPACGSGHILVEAYNLLRAIYEERGYPPREIPRLILSKNLYGLDIDDRAAQLAGFALLMKAREDDRRLFDDAENPPHLNVFAIQESAGLPDEQIAQTILNAAIQVEGGEAFQTGQLFGGGQLETQHSSGLTVRDLRELIHLFFHGKTFGSLITVPAALKARLGKMVDLLATVRSKGDPLARSYAAQVLEQFAWPASVLALQYDAVVANPPYMGSKGMNTTLKDFAKENFPDSKADLFSMFIERGFVWCKSTGFNSMVTMQSWMFLSSYKGMRENLLATRTIQTMAHLGARAFGEISGEVVQTTAFIIQGGHVLGFKPVFFRLIDGVEVEKESALLSGKNRYDLSVQDDFNKIPGSPVAYWASEEIKNSFSKHPSLSTVGKPRQGLATTDNERFLRFWHECDFGNVFLGAKDSSEAMISGCRWFPCQKGGGFKKWYGNNEYVVDWEKDGARIKEVVIARYGSASKRVANESFYFKAGITWSTISSSSLSMRYVPAGFIFETKGAMCFFDSNWDMYRSLGFCNSSIVNNIINCISPTLDFHEGPVGTLPIADFYSALVEDNVRSCIELAKQDWDYSELSWDFKSLPVTSGDFFADRLSKSWSNFCVELERRVVLLREKEEENNFIFISKYGLENKIIPVVPDEEITLSRADREKDMIQLMSYAVGCMMGRYSLDEPGLIYAYSGGVGFDSTRYRKFPADVDGIIPVTEEFWFEDDAAERVREFVKIVWGAGTLVESMEWLADSLGRKSNESADEAIRRYLSTSFYKDHLQTYKKRPIYWLFSSGKQKAFECLVYLHRYNEGTLSRMRMEYVVPLQSRMQARIDQLSDDIAAATSSAQQKTLQKRKDKLTKQLEELRRFDEALRPYADQRIKLDLDDGVKVNYGKFGNLLAEVKAVTGGKED</sequence>
<dbReference type="Proteomes" id="UP000243063">
    <property type="component" value="Chromosome I"/>
</dbReference>
<keyword evidence="4" id="KW-0949">S-adenosyl-L-methionine</keyword>
<dbReference type="PRINTS" id="PR00507">
    <property type="entry name" value="N12N6MTFRASE"/>
</dbReference>
<dbReference type="Pfam" id="PF07669">
    <property type="entry name" value="Eco57I"/>
    <property type="match status" value="1"/>
</dbReference>